<dbReference type="SUPFAM" id="SSF48464">
    <property type="entry name" value="ENTH/VHS domain"/>
    <property type="match status" value="1"/>
</dbReference>
<dbReference type="GO" id="GO:0031124">
    <property type="term" value="P:mRNA 3'-end processing"/>
    <property type="evidence" value="ECO:0007669"/>
    <property type="project" value="InterPro"/>
</dbReference>
<evidence type="ECO:0000313" key="4">
    <source>
        <dbReference type="Proteomes" id="UP000002009"/>
    </source>
</evidence>
<dbReference type="GeneID" id="8246331"/>
<evidence type="ECO:0000259" key="2">
    <source>
        <dbReference type="PROSITE" id="PS51391"/>
    </source>
</evidence>
<accession>C1EDB8</accession>
<feature type="compositionally biased region" description="Acidic residues" evidence="1">
    <location>
        <begin position="433"/>
        <end position="457"/>
    </location>
</feature>
<feature type="region of interest" description="Disordered" evidence="1">
    <location>
        <begin position="425"/>
        <end position="504"/>
    </location>
</feature>
<dbReference type="PROSITE" id="PS51391">
    <property type="entry name" value="CID"/>
    <property type="match status" value="1"/>
</dbReference>
<dbReference type="OrthoDB" id="2129491at2759"/>
<dbReference type="PANTHER" id="PTHR15921:SF3">
    <property type="entry name" value="PRE-MRNA CLEAVAGE COMPLEX 2 PROTEIN PCF11"/>
    <property type="match status" value="1"/>
</dbReference>
<dbReference type="Gene3D" id="1.25.40.90">
    <property type="match status" value="1"/>
</dbReference>
<dbReference type="Pfam" id="PF23228">
    <property type="entry name" value="zf_PCFS4"/>
    <property type="match status" value="1"/>
</dbReference>
<dbReference type="Proteomes" id="UP000002009">
    <property type="component" value="Chromosome 9"/>
</dbReference>
<feature type="domain" description="CID" evidence="2">
    <location>
        <begin position="3"/>
        <end position="135"/>
    </location>
</feature>
<sequence length="504" mass="54976">MSEADEVCADYADALKDLQVNSKPMITSLTMLAQELGAHDVSIASRIGELIERHIRTSAPKAKLCGFYLMDSIVKNVKGHYVNYFARGLSDLFISVYQISDPQTQKSMAHLFDTWRAVFPQSTLEPIERTLPPRPQKIRLPPPPPAAGGFYNQQQGGYPLQAQGYGGGAYGHQPGINAMAPASAGAMLASMVQGGGDISALLNSIAAVKKATTGGSPAGSAGAPGVPRPPAPPAGAPKGLRGGDSPGASTGASKENQPPRLGVDFDPSRDDEAELRRRREYLIDAMYADRPHQCASTGRRFDDRAELDAHLDLQALRRRKRKEGSSSRRWCVDSDAWIAGAAAEAADDAPAFFEIEHAKKEEDARNAVDVNSSVAKEDDVTHCALSGEPFEVFYNEDEDEWHFKRATRLPRDYKGVPAGSIVLVTALPKDGNYDDEDDEEEDEEEEEEEEEVVEEPAPEIKEEPEPATKKRKAAVKVKEEVKEEKVEAAVEPVATRRSKRRKSE</sequence>
<feature type="compositionally biased region" description="Low complexity" evidence="1">
    <location>
        <begin position="211"/>
        <end position="225"/>
    </location>
</feature>
<reference evidence="3 4" key="1">
    <citation type="journal article" date="2009" name="Science">
        <title>Green evolution and dynamic adaptations revealed by genomes of the marine picoeukaryotes Micromonas.</title>
        <authorList>
            <person name="Worden A.Z."/>
            <person name="Lee J.H."/>
            <person name="Mock T."/>
            <person name="Rouze P."/>
            <person name="Simmons M.P."/>
            <person name="Aerts A.L."/>
            <person name="Allen A.E."/>
            <person name="Cuvelier M.L."/>
            <person name="Derelle E."/>
            <person name="Everett M.V."/>
            <person name="Foulon E."/>
            <person name="Grimwood J."/>
            <person name="Gundlach H."/>
            <person name="Henrissat B."/>
            <person name="Napoli C."/>
            <person name="McDonald S.M."/>
            <person name="Parker M.S."/>
            <person name="Rombauts S."/>
            <person name="Salamov A."/>
            <person name="Von Dassow P."/>
            <person name="Badger J.H."/>
            <person name="Coutinho P.M."/>
            <person name="Demir E."/>
            <person name="Dubchak I."/>
            <person name="Gentemann C."/>
            <person name="Eikrem W."/>
            <person name="Gready J.E."/>
            <person name="John U."/>
            <person name="Lanier W."/>
            <person name="Lindquist E.A."/>
            <person name="Lucas S."/>
            <person name="Mayer K.F."/>
            <person name="Moreau H."/>
            <person name="Not F."/>
            <person name="Otillar R."/>
            <person name="Panaud O."/>
            <person name="Pangilinan J."/>
            <person name="Paulsen I."/>
            <person name="Piegu B."/>
            <person name="Poliakov A."/>
            <person name="Robbens S."/>
            <person name="Schmutz J."/>
            <person name="Toulza E."/>
            <person name="Wyss T."/>
            <person name="Zelensky A."/>
            <person name="Zhou K."/>
            <person name="Armbrust E.V."/>
            <person name="Bhattacharya D."/>
            <person name="Goodenough U.W."/>
            <person name="Van de Peer Y."/>
            <person name="Grigoriev I.V."/>
        </authorList>
    </citation>
    <scope>NUCLEOTIDE SEQUENCE [LARGE SCALE GENOMIC DNA]</scope>
    <source>
        <strain evidence="4">RCC299 / NOUM17</strain>
    </source>
</reference>
<dbReference type="EMBL" id="CP001329">
    <property type="protein sequence ID" value="ACO65413.1"/>
    <property type="molecule type" value="Genomic_DNA"/>
</dbReference>
<evidence type="ECO:0000313" key="3">
    <source>
        <dbReference type="EMBL" id="ACO65413.1"/>
    </source>
</evidence>
<dbReference type="KEGG" id="mis:MICPUN_61074"/>
<dbReference type="RefSeq" id="XP_002504155.1">
    <property type="nucleotide sequence ID" value="XM_002504109.1"/>
</dbReference>
<feature type="region of interest" description="Disordered" evidence="1">
    <location>
        <begin position="211"/>
        <end position="273"/>
    </location>
</feature>
<gene>
    <name evidence="3" type="ORF">MICPUN_61074</name>
</gene>
<feature type="compositionally biased region" description="Polar residues" evidence="1">
    <location>
        <begin position="247"/>
        <end position="256"/>
    </location>
</feature>
<dbReference type="STRING" id="296587.C1EDB8"/>
<dbReference type="GO" id="GO:0006369">
    <property type="term" value="P:termination of RNA polymerase II transcription"/>
    <property type="evidence" value="ECO:0007669"/>
    <property type="project" value="InterPro"/>
</dbReference>
<feature type="compositionally biased region" description="Pro residues" evidence="1">
    <location>
        <begin position="226"/>
        <end position="235"/>
    </location>
</feature>
<proteinExistence type="predicted"/>
<dbReference type="OMA" id="QCMNCGV"/>
<feature type="compositionally biased region" description="Basic and acidic residues" evidence="1">
    <location>
        <begin position="458"/>
        <end position="468"/>
    </location>
</feature>
<dbReference type="eggNOG" id="KOG2071">
    <property type="taxonomic scope" value="Eukaryota"/>
</dbReference>
<dbReference type="CDD" id="cd16982">
    <property type="entry name" value="CID_Pcf11"/>
    <property type="match status" value="1"/>
</dbReference>
<dbReference type="InterPro" id="IPR057242">
    <property type="entry name" value="PCFS4-like"/>
</dbReference>
<dbReference type="GO" id="GO:0003729">
    <property type="term" value="F:mRNA binding"/>
    <property type="evidence" value="ECO:0007669"/>
    <property type="project" value="InterPro"/>
</dbReference>
<dbReference type="GO" id="GO:0005849">
    <property type="term" value="C:mRNA cleavage factor complex"/>
    <property type="evidence" value="ECO:0007669"/>
    <property type="project" value="TreeGrafter"/>
</dbReference>
<keyword evidence="4" id="KW-1185">Reference proteome</keyword>
<dbReference type="InterPro" id="IPR045154">
    <property type="entry name" value="PCF11-like"/>
</dbReference>
<organism evidence="3 4">
    <name type="scientific">Micromonas commoda (strain RCC299 / NOUM17 / CCMP2709)</name>
    <name type="common">Picoplanktonic green alga</name>
    <dbReference type="NCBI Taxonomy" id="296587"/>
    <lineage>
        <taxon>Eukaryota</taxon>
        <taxon>Viridiplantae</taxon>
        <taxon>Chlorophyta</taxon>
        <taxon>Mamiellophyceae</taxon>
        <taxon>Mamiellales</taxon>
        <taxon>Mamiellaceae</taxon>
        <taxon>Micromonas</taxon>
    </lineage>
</organism>
<dbReference type="FunCoup" id="C1EDB8">
    <property type="interactions" value="1199"/>
</dbReference>
<feature type="compositionally biased region" description="Pro residues" evidence="1">
    <location>
        <begin position="132"/>
        <end position="146"/>
    </location>
</feature>
<dbReference type="PANTHER" id="PTHR15921">
    <property type="entry name" value="PRE-MRNA CLEAVAGE COMPLEX II"/>
    <property type="match status" value="1"/>
</dbReference>
<dbReference type="GO" id="GO:0005737">
    <property type="term" value="C:cytoplasm"/>
    <property type="evidence" value="ECO:0007669"/>
    <property type="project" value="TreeGrafter"/>
</dbReference>
<dbReference type="InterPro" id="IPR008942">
    <property type="entry name" value="ENTH_VHS"/>
</dbReference>
<dbReference type="InParanoid" id="C1EDB8"/>
<dbReference type="InterPro" id="IPR047415">
    <property type="entry name" value="Pcf11_CID"/>
</dbReference>
<dbReference type="AlphaFoldDB" id="C1EDB8"/>
<feature type="compositionally biased region" description="Basic and acidic residues" evidence="1">
    <location>
        <begin position="476"/>
        <end position="488"/>
    </location>
</feature>
<dbReference type="InterPro" id="IPR006569">
    <property type="entry name" value="CID_dom"/>
</dbReference>
<dbReference type="GO" id="GO:0000993">
    <property type="term" value="F:RNA polymerase II complex binding"/>
    <property type="evidence" value="ECO:0007669"/>
    <property type="project" value="InterPro"/>
</dbReference>
<dbReference type="SMART" id="SM00582">
    <property type="entry name" value="RPR"/>
    <property type="match status" value="1"/>
</dbReference>
<dbReference type="Pfam" id="PF04818">
    <property type="entry name" value="CID"/>
    <property type="match status" value="1"/>
</dbReference>
<name>C1EDB8_MICCC</name>
<protein>
    <recommendedName>
        <fullName evidence="2">CID domain-containing protein</fullName>
    </recommendedName>
</protein>
<evidence type="ECO:0000256" key="1">
    <source>
        <dbReference type="SAM" id="MobiDB-lite"/>
    </source>
</evidence>
<feature type="region of interest" description="Disordered" evidence="1">
    <location>
        <begin position="127"/>
        <end position="153"/>
    </location>
</feature>